<comment type="caution">
    <text evidence="2">The sequence shown here is derived from an EMBL/GenBank/DDBJ whole genome shotgun (WGS) entry which is preliminary data.</text>
</comment>
<protein>
    <submittedName>
        <fullName evidence="2">Pilus assembly protein CpaE</fullName>
    </submittedName>
</protein>
<evidence type="ECO:0000313" key="3">
    <source>
        <dbReference type="Proteomes" id="UP001232445"/>
    </source>
</evidence>
<sequence>MGGLKALVDTREQEVFEAIKTHLAQEAVEVYQAGQAPFNEINKPHFHWYVIDQFSMHESSKQTVPAGSFVIGIVFERQFEKVRELMKYGVDEVLVWPDEMDNLARIITRTKERLEKSDQENFSLGGKGKVISFYSSKGGSGKTFLSSLFAQCLAVEYGKKVMLIDFNVQSGGLEVILGLEPIRTYVDLKPVLSELSIQHIHNIAVNESTTGIDLLLSPVSPERMEELSVELVSKIIRVCRSHYDEVVLDLPCVLDSTSFTALNDSTHIFYVLTPDSLSLRSFKHTLAVFDQYQLNNQGQLSVILNLVHAKQELTERDVGKLVDVPLAGSIRADYFSVQSYLNMGVPFFKKKGHYFKAKPVKDMIKLVKKYEAKVREHVLVTQSGSLAKA</sequence>
<proteinExistence type="predicted"/>
<dbReference type="Proteomes" id="UP001232445">
    <property type="component" value="Unassembled WGS sequence"/>
</dbReference>
<dbReference type="InterPro" id="IPR025669">
    <property type="entry name" value="AAA_dom"/>
</dbReference>
<evidence type="ECO:0000259" key="1">
    <source>
        <dbReference type="Pfam" id="PF13614"/>
    </source>
</evidence>
<dbReference type="RefSeq" id="WP_307335348.1">
    <property type="nucleotide sequence ID" value="NZ_JAUSUQ010000002.1"/>
</dbReference>
<dbReference type="Pfam" id="PF13614">
    <property type="entry name" value="AAA_31"/>
    <property type="match status" value="1"/>
</dbReference>
<dbReference type="PANTHER" id="PTHR43384">
    <property type="entry name" value="SEPTUM SITE-DETERMINING PROTEIN MIND HOMOLOG, CHLOROPLASTIC-RELATED"/>
    <property type="match status" value="1"/>
</dbReference>
<dbReference type="InterPro" id="IPR050625">
    <property type="entry name" value="ParA/MinD_ATPase"/>
</dbReference>
<evidence type="ECO:0000313" key="2">
    <source>
        <dbReference type="EMBL" id="MDQ0337879.1"/>
    </source>
</evidence>
<reference evidence="2 3" key="1">
    <citation type="submission" date="2023-07" db="EMBL/GenBank/DDBJ databases">
        <title>Genomic Encyclopedia of Type Strains, Phase IV (KMG-IV): sequencing the most valuable type-strain genomes for metagenomic binning, comparative biology and taxonomic classification.</title>
        <authorList>
            <person name="Goeker M."/>
        </authorList>
    </citation>
    <scope>NUCLEOTIDE SEQUENCE [LARGE SCALE GENOMIC DNA]</scope>
    <source>
        <strain evidence="2 3">DSM 17740</strain>
    </source>
</reference>
<organism evidence="2 3">
    <name type="scientific">Caldalkalibacillus uzonensis</name>
    <dbReference type="NCBI Taxonomy" id="353224"/>
    <lineage>
        <taxon>Bacteria</taxon>
        <taxon>Bacillati</taxon>
        <taxon>Bacillota</taxon>
        <taxon>Bacilli</taxon>
        <taxon>Bacillales</taxon>
        <taxon>Bacillaceae</taxon>
        <taxon>Caldalkalibacillus</taxon>
    </lineage>
</organism>
<dbReference type="InterPro" id="IPR027417">
    <property type="entry name" value="P-loop_NTPase"/>
</dbReference>
<accession>A0ABU0CPR1</accession>
<name>A0ABU0CPR1_9BACI</name>
<dbReference type="Gene3D" id="3.40.50.300">
    <property type="entry name" value="P-loop containing nucleotide triphosphate hydrolases"/>
    <property type="match status" value="1"/>
</dbReference>
<feature type="domain" description="AAA" evidence="1">
    <location>
        <begin position="129"/>
        <end position="299"/>
    </location>
</feature>
<dbReference type="EMBL" id="JAUSUQ010000002">
    <property type="protein sequence ID" value="MDQ0337879.1"/>
    <property type="molecule type" value="Genomic_DNA"/>
</dbReference>
<keyword evidence="3" id="KW-1185">Reference proteome</keyword>
<dbReference type="PANTHER" id="PTHR43384:SF13">
    <property type="entry name" value="SLR0110 PROTEIN"/>
    <property type="match status" value="1"/>
</dbReference>
<gene>
    <name evidence="2" type="ORF">J2S00_000662</name>
</gene>
<dbReference type="SUPFAM" id="SSF52540">
    <property type="entry name" value="P-loop containing nucleoside triphosphate hydrolases"/>
    <property type="match status" value="1"/>
</dbReference>